<gene>
    <name evidence="2" type="ORF">SEMRO_4132_G353090.1</name>
</gene>
<feature type="compositionally biased region" description="Low complexity" evidence="1">
    <location>
        <begin position="145"/>
        <end position="158"/>
    </location>
</feature>
<proteinExistence type="predicted"/>
<keyword evidence="3" id="KW-1185">Reference proteome</keyword>
<comment type="caution">
    <text evidence="2">The sequence shown here is derived from an EMBL/GenBank/DDBJ whole genome shotgun (WGS) entry which is preliminary data.</text>
</comment>
<reference evidence="2" key="1">
    <citation type="submission" date="2020-06" db="EMBL/GenBank/DDBJ databases">
        <authorList>
            <consortium name="Plant Systems Biology data submission"/>
        </authorList>
    </citation>
    <scope>NUCLEOTIDE SEQUENCE</scope>
    <source>
        <strain evidence="2">D6</strain>
    </source>
</reference>
<evidence type="ECO:0000313" key="3">
    <source>
        <dbReference type="Proteomes" id="UP001153069"/>
    </source>
</evidence>
<evidence type="ECO:0000313" key="2">
    <source>
        <dbReference type="EMBL" id="CAB9531863.1"/>
    </source>
</evidence>
<sequence length="185" mass="20686">MRPSIMKVKTQRDSLGSDLSSLSSTHSKASTHSKKRSRVSFDKVEVQEYPMILDEARYKNPFLTISWEPCKRRVSSFEEYESIRSHEEAYVVDPKERLYICLRSGVPSAYIREHLAKPNPYLVEDDAMPAEGASCKGLLSSKSETSANSPNTSPTSSPKKSRRKGVFAKIKMPGFGGRRHSIAAA</sequence>
<accession>A0A9N8HYH3</accession>
<feature type="region of interest" description="Disordered" evidence="1">
    <location>
        <begin position="140"/>
        <end position="185"/>
    </location>
</feature>
<feature type="compositionally biased region" description="Low complexity" evidence="1">
    <location>
        <begin position="13"/>
        <end position="28"/>
    </location>
</feature>
<protein>
    <submittedName>
        <fullName evidence="2">Uncharacterized protein</fullName>
    </submittedName>
</protein>
<dbReference type="EMBL" id="CAICTM010004130">
    <property type="protein sequence ID" value="CAB9531863.1"/>
    <property type="molecule type" value="Genomic_DNA"/>
</dbReference>
<name>A0A9N8HYH3_9STRA</name>
<organism evidence="2 3">
    <name type="scientific">Seminavis robusta</name>
    <dbReference type="NCBI Taxonomy" id="568900"/>
    <lineage>
        <taxon>Eukaryota</taxon>
        <taxon>Sar</taxon>
        <taxon>Stramenopiles</taxon>
        <taxon>Ochrophyta</taxon>
        <taxon>Bacillariophyta</taxon>
        <taxon>Bacillariophyceae</taxon>
        <taxon>Bacillariophycidae</taxon>
        <taxon>Naviculales</taxon>
        <taxon>Naviculaceae</taxon>
        <taxon>Seminavis</taxon>
    </lineage>
</organism>
<dbReference type="Proteomes" id="UP001153069">
    <property type="component" value="Unassembled WGS sequence"/>
</dbReference>
<feature type="region of interest" description="Disordered" evidence="1">
    <location>
        <begin position="1"/>
        <end position="37"/>
    </location>
</feature>
<dbReference type="AlphaFoldDB" id="A0A9N8HYH3"/>
<evidence type="ECO:0000256" key="1">
    <source>
        <dbReference type="SAM" id="MobiDB-lite"/>
    </source>
</evidence>